<evidence type="ECO:0000313" key="3">
    <source>
        <dbReference type="Proteomes" id="UP001209570"/>
    </source>
</evidence>
<comment type="caution">
    <text evidence="2">The sequence shown here is derived from an EMBL/GenBank/DDBJ whole genome shotgun (WGS) entry which is preliminary data.</text>
</comment>
<feature type="transmembrane region" description="Helical" evidence="1">
    <location>
        <begin position="424"/>
        <end position="448"/>
    </location>
</feature>
<dbReference type="EMBL" id="JAKCXM010000669">
    <property type="protein sequence ID" value="KAJ0392295.1"/>
    <property type="molecule type" value="Genomic_DNA"/>
</dbReference>
<evidence type="ECO:0000313" key="2">
    <source>
        <dbReference type="EMBL" id="KAJ0392295.1"/>
    </source>
</evidence>
<keyword evidence="1" id="KW-1133">Transmembrane helix</keyword>
<evidence type="ECO:0000256" key="1">
    <source>
        <dbReference type="SAM" id="Phobius"/>
    </source>
</evidence>
<feature type="transmembrane region" description="Helical" evidence="1">
    <location>
        <begin position="454"/>
        <end position="478"/>
    </location>
</feature>
<gene>
    <name evidence="2" type="ORF">P43SY_005150</name>
</gene>
<name>A0AAD5Q5N3_PYTIN</name>
<dbReference type="Proteomes" id="UP001209570">
    <property type="component" value="Unassembled WGS sequence"/>
</dbReference>
<evidence type="ECO:0008006" key="4">
    <source>
        <dbReference type="Google" id="ProtNLM"/>
    </source>
</evidence>
<reference evidence="2" key="1">
    <citation type="submission" date="2021-12" db="EMBL/GenBank/DDBJ databases">
        <title>Prjna785345.</title>
        <authorList>
            <person name="Rujirawat T."/>
            <person name="Krajaejun T."/>
        </authorList>
    </citation>
    <scope>NUCLEOTIDE SEQUENCE</scope>
    <source>
        <strain evidence="2">Pi057C3</strain>
    </source>
</reference>
<organism evidence="2 3">
    <name type="scientific">Pythium insidiosum</name>
    <name type="common">Pythiosis disease agent</name>
    <dbReference type="NCBI Taxonomy" id="114742"/>
    <lineage>
        <taxon>Eukaryota</taxon>
        <taxon>Sar</taxon>
        <taxon>Stramenopiles</taxon>
        <taxon>Oomycota</taxon>
        <taxon>Peronosporomycetes</taxon>
        <taxon>Pythiales</taxon>
        <taxon>Pythiaceae</taxon>
        <taxon>Pythium</taxon>
    </lineage>
</organism>
<keyword evidence="1" id="KW-0472">Membrane</keyword>
<protein>
    <recommendedName>
        <fullName evidence="4">Transmembrane protein</fullName>
    </recommendedName>
</protein>
<accession>A0AAD5Q5N3</accession>
<keyword evidence="3" id="KW-1185">Reference proteome</keyword>
<dbReference type="AlphaFoldDB" id="A0AAD5Q5N3"/>
<keyword evidence="1" id="KW-0812">Transmembrane</keyword>
<feature type="transmembrane region" description="Helical" evidence="1">
    <location>
        <begin position="379"/>
        <end position="397"/>
    </location>
</feature>
<sequence length="533" mass="60365">MARPTPRPGVATRPSPTETSPLRLVRVQRALDSHPLPWARCLIAIVSYGLLMTDTLRTGLAITALPKAKPIDPNVYHYYGPYSYRVIHLSPANVTSTMPVAIWSYKYDSTSIILRGLVKTLNMEDDWPACATYRLPRCDELTGLPRATVFSMLDRVIQRVQDHRSLSSATSSVSVNEPQKHILLRIENTWKDRLHEVLLSSFFAQSMQRTGQVLTCLEREPPSSTKFPATCDPKWRELWPEARPAWRYFSQRLRLLRRTYPNATFESLILQGVDDVERSAVLFHGQQDIDLVLLTRVRICGDLNCTTVAIDDCRYESAVYLTSVLDWKWIIGLLRGAGQFYTWLRLVSLIMGVHHMMQALPNSTWKTMVRTLFLIPSQVVIYGSVFPIICYTVAFVLDSPVQNELIRNHFSTPLGKYKLNMTQALTISSIAMRSVWLIALCGHLLVSISTRRSWSAMVGVIGIPEFFMTMLASATVVARLRVRSWRNSNVVEVEELPWSDSLAASRKLRLHNPTNGLMELTTSAVDGQSIDAE</sequence>
<proteinExistence type="predicted"/>